<keyword evidence="2" id="KW-1185">Reference proteome</keyword>
<comment type="caution">
    <text evidence="1">The sequence shown here is derived from an EMBL/GenBank/DDBJ whole genome shotgun (WGS) entry which is preliminary data.</text>
</comment>
<reference evidence="1 2" key="1">
    <citation type="submission" date="2014-12" db="EMBL/GenBank/DDBJ databases">
        <title>Isolation of bacteria from lake water.</title>
        <authorList>
            <person name="Sheng K.-Y."/>
            <person name="Chin P.-S."/>
            <person name="Chan K.-G."/>
            <person name="Tan G.S."/>
        </authorList>
    </citation>
    <scope>NUCLEOTIDE SEQUENCE [LARGE SCALE GENOMIC DNA]</scope>
    <source>
        <strain evidence="1 2">KY4</strain>
    </source>
</reference>
<dbReference type="Pfam" id="PF00023">
    <property type="entry name" value="Ank"/>
    <property type="match status" value="1"/>
</dbReference>
<dbReference type="RefSeq" id="WP_044397622.1">
    <property type="nucleotide sequence ID" value="NZ_JXYQ01000024.1"/>
</dbReference>
<dbReference type="AlphaFoldDB" id="A0A0D7K916"/>
<dbReference type="Gene3D" id="1.25.40.20">
    <property type="entry name" value="Ankyrin repeat-containing domain"/>
    <property type="match status" value="1"/>
</dbReference>
<name>A0A0D7K916_9BURK</name>
<sequence>MSAGDWKRFYQAVCDGDMRLVRHYIEAGIDVNYAHPEFFSTPLVAAIRNQREEVALFILQRGADPLRVSEVDGASPMDLLATTNLPRLQEQVDRMGIAARPARNFWKRWLGW</sequence>
<dbReference type="SUPFAM" id="SSF48403">
    <property type="entry name" value="Ankyrin repeat"/>
    <property type="match status" value="1"/>
</dbReference>
<protein>
    <submittedName>
        <fullName evidence="1">Uncharacterized protein</fullName>
    </submittedName>
</protein>
<dbReference type="EMBL" id="JXYQ01000024">
    <property type="protein sequence ID" value="KJA10836.1"/>
    <property type="molecule type" value="Genomic_DNA"/>
</dbReference>
<organism evidence="1 2">
    <name type="scientific">Acidovorax temperans</name>
    <dbReference type="NCBI Taxonomy" id="80878"/>
    <lineage>
        <taxon>Bacteria</taxon>
        <taxon>Pseudomonadati</taxon>
        <taxon>Pseudomonadota</taxon>
        <taxon>Betaproteobacteria</taxon>
        <taxon>Burkholderiales</taxon>
        <taxon>Comamonadaceae</taxon>
        <taxon>Acidovorax</taxon>
    </lineage>
</organism>
<dbReference type="InterPro" id="IPR002110">
    <property type="entry name" value="Ankyrin_rpt"/>
</dbReference>
<dbReference type="Proteomes" id="UP000032566">
    <property type="component" value="Unassembled WGS sequence"/>
</dbReference>
<dbReference type="STRING" id="80878.RP29_09120"/>
<dbReference type="OrthoDB" id="1164153at2"/>
<evidence type="ECO:0000313" key="1">
    <source>
        <dbReference type="EMBL" id="KJA10836.1"/>
    </source>
</evidence>
<dbReference type="InterPro" id="IPR036770">
    <property type="entry name" value="Ankyrin_rpt-contain_sf"/>
</dbReference>
<gene>
    <name evidence="1" type="ORF">RP29_09120</name>
</gene>
<dbReference type="PATRIC" id="fig|80878.5.peg.1352"/>
<proteinExistence type="predicted"/>
<accession>A0A0D7K916</accession>
<evidence type="ECO:0000313" key="2">
    <source>
        <dbReference type="Proteomes" id="UP000032566"/>
    </source>
</evidence>